<protein>
    <recommendedName>
        <fullName evidence="2">Opioid growth factor receptor (OGFr) conserved domain-containing protein</fullName>
    </recommendedName>
</protein>
<dbReference type="AlphaFoldDB" id="A0A1X7RME9"/>
<dbReference type="GO" id="GO:0016020">
    <property type="term" value="C:membrane"/>
    <property type="evidence" value="ECO:0007669"/>
    <property type="project" value="InterPro"/>
</dbReference>
<evidence type="ECO:0000313" key="3">
    <source>
        <dbReference type="EMBL" id="SMQ48578.1"/>
    </source>
</evidence>
<dbReference type="InterPro" id="IPR006757">
    <property type="entry name" value="OGF_rcpt"/>
</dbReference>
<reference evidence="3 4" key="1">
    <citation type="submission" date="2016-06" db="EMBL/GenBank/DDBJ databases">
        <authorList>
            <person name="Kjaerup R.B."/>
            <person name="Dalgaard T.S."/>
            <person name="Juul-Madsen H.R."/>
        </authorList>
    </citation>
    <scope>NUCLEOTIDE SEQUENCE [LARGE SCALE GENOMIC DNA]</scope>
</reference>
<dbReference type="Proteomes" id="UP000215127">
    <property type="component" value="Chromosome 3"/>
</dbReference>
<keyword evidence="4" id="KW-1185">Reference proteome</keyword>
<dbReference type="PANTHER" id="PTHR14015">
    <property type="entry name" value="OPIOID GROWTH FACTOR RECEPTOR OGFR ZETA-TYPE OPIOID RECEPTOR"/>
    <property type="match status" value="1"/>
</dbReference>
<comment type="similarity">
    <text evidence="1">Belongs to the opioid growth factor receptor family.</text>
</comment>
<dbReference type="Pfam" id="PF04664">
    <property type="entry name" value="OGFr_N"/>
    <property type="match status" value="1"/>
</dbReference>
<evidence type="ECO:0000259" key="2">
    <source>
        <dbReference type="Pfam" id="PF04664"/>
    </source>
</evidence>
<dbReference type="EMBL" id="LT853694">
    <property type="protein sequence ID" value="SMQ48578.1"/>
    <property type="molecule type" value="Genomic_DNA"/>
</dbReference>
<name>A0A1X7RME9_ZYMT9</name>
<dbReference type="GO" id="GO:0140625">
    <property type="term" value="F:opioid growth factor receptor activity"/>
    <property type="evidence" value="ECO:0007669"/>
    <property type="project" value="InterPro"/>
</dbReference>
<organism evidence="3 4">
    <name type="scientific">Zymoseptoria tritici (strain ST99CH_3D7)</name>
    <dbReference type="NCBI Taxonomy" id="1276538"/>
    <lineage>
        <taxon>Eukaryota</taxon>
        <taxon>Fungi</taxon>
        <taxon>Dikarya</taxon>
        <taxon>Ascomycota</taxon>
        <taxon>Pezizomycotina</taxon>
        <taxon>Dothideomycetes</taxon>
        <taxon>Dothideomycetidae</taxon>
        <taxon>Mycosphaerellales</taxon>
        <taxon>Mycosphaerellaceae</taxon>
        <taxon>Zymoseptoria</taxon>
    </lineage>
</organism>
<evidence type="ECO:0000256" key="1">
    <source>
        <dbReference type="ARBA" id="ARBA00010365"/>
    </source>
</evidence>
<evidence type="ECO:0000313" key="4">
    <source>
        <dbReference type="Proteomes" id="UP000215127"/>
    </source>
</evidence>
<accession>A0A1X7RME9</accession>
<dbReference type="PANTHER" id="PTHR14015:SF2">
    <property type="entry name" value="OPIOID GROWTH FACTOR RECEPTOR (OGFR) CONSERVED DOMAIN-CONTAINING PROTEIN"/>
    <property type="match status" value="1"/>
</dbReference>
<dbReference type="STRING" id="1276538.A0A1X7RME9"/>
<gene>
    <name evidence="3" type="ORF">ZT3D7_G3728</name>
</gene>
<proteinExistence type="inferred from homology"/>
<dbReference type="InterPro" id="IPR039574">
    <property type="entry name" value="OGFr"/>
</dbReference>
<feature type="domain" description="Opioid growth factor receptor (OGFr) conserved" evidence="2">
    <location>
        <begin position="146"/>
        <end position="285"/>
    </location>
</feature>
<sequence>MPSYHKSQDKLPDCMLLPTLDVHRTHQSSDIDGPPYETAAPRKQRIFTCLLHFNAASSYMRRFTLLSSSSRSSAHPLLRQQRLWSHDTTPAHLCPSRFGSVRHARNKTSRMADGDIPSFPPAPPLPFIARFYGTEEAKDLEGRTLSQILRFDDEKLERSHDYIQNLFPLPERSPVNPDAPLLDQATRSAFLYSPVRNHLRAQLLEAFKRMAAFYGFTLDTNDTTDNHDAAKTAISYRYAITPSLNFFANARQTWLTRGDHNHLRITRIIRCLRILGLEPVALAFYQALIDNSGDVVSARSKMYWQRAAERPLHLPPAESDEDATGIEWLNGTVLGDQASEAAITEKEASR</sequence>